<dbReference type="AlphaFoldDB" id="D8S9L9"/>
<gene>
    <name evidence="1" type="ORF">SELMODRAFT_419656</name>
</gene>
<dbReference type="KEGG" id="smo:SELMODRAFT_419656"/>
<evidence type="ECO:0000313" key="1">
    <source>
        <dbReference type="EMBL" id="EFJ18839.1"/>
    </source>
</evidence>
<dbReference type="HOGENOM" id="CLU_1910275_0_0_1"/>
<name>D8S9L9_SELML</name>
<evidence type="ECO:0000313" key="2">
    <source>
        <dbReference type="Proteomes" id="UP000001514"/>
    </source>
</evidence>
<dbReference type="Proteomes" id="UP000001514">
    <property type="component" value="Unassembled WGS sequence"/>
</dbReference>
<sequence length="133" mass="14806">MKLVAYPLRVHCIGEHKLSRKHLGEGTTIPEDATLFRLVRDPNDGHDSMELRARDRHLDIAAARHARHLQKDEIRVGEAAHICERGSYNRVGYEALVRAHSVLDLNSAVPAAARLAERAGYSSVSSSQLMFVT</sequence>
<accession>D8S9L9</accession>
<dbReference type="InParanoid" id="D8S9L9"/>
<protein>
    <submittedName>
        <fullName evidence="1">Uncharacterized protein</fullName>
    </submittedName>
</protein>
<keyword evidence="2" id="KW-1185">Reference proteome</keyword>
<dbReference type="Gramene" id="EFJ18839">
    <property type="protein sequence ID" value="EFJ18839"/>
    <property type="gene ID" value="SELMODRAFT_419656"/>
</dbReference>
<dbReference type="EMBL" id="GL377608">
    <property type="protein sequence ID" value="EFJ18839.1"/>
    <property type="molecule type" value="Genomic_DNA"/>
</dbReference>
<organism evidence="2">
    <name type="scientific">Selaginella moellendorffii</name>
    <name type="common">Spikemoss</name>
    <dbReference type="NCBI Taxonomy" id="88036"/>
    <lineage>
        <taxon>Eukaryota</taxon>
        <taxon>Viridiplantae</taxon>
        <taxon>Streptophyta</taxon>
        <taxon>Embryophyta</taxon>
        <taxon>Tracheophyta</taxon>
        <taxon>Lycopodiopsida</taxon>
        <taxon>Selaginellales</taxon>
        <taxon>Selaginellaceae</taxon>
        <taxon>Selaginella</taxon>
    </lineage>
</organism>
<proteinExistence type="predicted"/>
<reference evidence="1 2" key="1">
    <citation type="journal article" date="2011" name="Science">
        <title>The Selaginella genome identifies genetic changes associated with the evolution of vascular plants.</title>
        <authorList>
            <person name="Banks J.A."/>
            <person name="Nishiyama T."/>
            <person name="Hasebe M."/>
            <person name="Bowman J.L."/>
            <person name="Gribskov M."/>
            <person name="dePamphilis C."/>
            <person name="Albert V.A."/>
            <person name="Aono N."/>
            <person name="Aoyama T."/>
            <person name="Ambrose B.A."/>
            <person name="Ashton N.W."/>
            <person name="Axtell M.J."/>
            <person name="Barker E."/>
            <person name="Barker M.S."/>
            <person name="Bennetzen J.L."/>
            <person name="Bonawitz N.D."/>
            <person name="Chapple C."/>
            <person name="Cheng C."/>
            <person name="Correa L.G."/>
            <person name="Dacre M."/>
            <person name="DeBarry J."/>
            <person name="Dreyer I."/>
            <person name="Elias M."/>
            <person name="Engstrom E.M."/>
            <person name="Estelle M."/>
            <person name="Feng L."/>
            <person name="Finet C."/>
            <person name="Floyd S.K."/>
            <person name="Frommer W.B."/>
            <person name="Fujita T."/>
            <person name="Gramzow L."/>
            <person name="Gutensohn M."/>
            <person name="Harholt J."/>
            <person name="Hattori M."/>
            <person name="Heyl A."/>
            <person name="Hirai T."/>
            <person name="Hiwatashi Y."/>
            <person name="Ishikawa M."/>
            <person name="Iwata M."/>
            <person name="Karol K.G."/>
            <person name="Koehler B."/>
            <person name="Kolukisaoglu U."/>
            <person name="Kubo M."/>
            <person name="Kurata T."/>
            <person name="Lalonde S."/>
            <person name="Li K."/>
            <person name="Li Y."/>
            <person name="Litt A."/>
            <person name="Lyons E."/>
            <person name="Manning G."/>
            <person name="Maruyama T."/>
            <person name="Michael T.P."/>
            <person name="Mikami K."/>
            <person name="Miyazaki S."/>
            <person name="Morinaga S."/>
            <person name="Murata T."/>
            <person name="Mueller-Roeber B."/>
            <person name="Nelson D.R."/>
            <person name="Obara M."/>
            <person name="Oguri Y."/>
            <person name="Olmstead R.G."/>
            <person name="Onodera N."/>
            <person name="Petersen B.L."/>
            <person name="Pils B."/>
            <person name="Prigge M."/>
            <person name="Rensing S.A."/>
            <person name="Riano-Pachon D.M."/>
            <person name="Roberts A.W."/>
            <person name="Sato Y."/>
            <person name="Scheller H.V."/>
            <person name="Schulz B."/>
            <person name="Schulz C."/>
            <person name="Shakirov E.V."/>
            <person name="Shibagaki N."/>
            <person name="Shinohara N."/>
            <person name="Shippen D.E."/>
            <person name="Soerensen I."/>
            <person name="Sotooka R."/>
            <person name="Sugimoto N."/>
            <person name="Sugita M."/>
            <person name="Sumikawa N."/>
            <person name="Tanurdzic M."/>
            <person name="Theissen G."/>
            <person name="Ulvskov P."/>
            <person name="Wakazuki S."/>
            <person name="Weng J.K."/>
            <person name="Willats W.W."/>
            <person name="Wipf D."/>
            <person name="Wolf P.G."/>
            <person name="Yang L."/>
            <person name="Zimmer A.D."/>
            <person name="Zhu Q."/>
            <person name="Mitros T."/>
            <person name="Hellsten U."/>
            <person name="Loque D."/>
            <person name="Otillar R."/>
            <person name="Salamov A."/>
            <person name="Schmutz J."/>
            <person name="Shapiro H."/>
            <person name="Lindquist E."/>
            <person name="Lucas S."/>
            <person name="Rokhsar D."/>
            <person name="Grigoriev I.V."/>
        </authorList>
    </citation>
    <scope>NUCLEOTIDE SEQUENCE [LARGE SCALE GENOMIC DNA]</scope>
</reference>